<evidence type="ECO:0000313" key="4">
    <source>
        <dbReference type="Proteomes" id="UP000779574"/>
    </source>
</evidence>
<evidence type="ECO:0000313" key="3">
    <source>
        <dbReference type="EMBL" id="KAG9689516.1"/>
    </source>
</evidence>
<dbReference type="Gene3D" id="3.40.50.300">
    <property type="entry name" value="P-loop containing nucleotide triphosphate hydrolases"/>
    <property type="match status" value="1"/>
</dbReference>
<gene>
    <name evidence="3" type="ORF">KCU76_g8820</name>
</gene>
<evidence type="ECO:0000259" key="2">
    <source>
        <dbReference type="Pfam" id="PF01926"/>
    </source>
</evidence>
<dbReference type="InterPro" id="IPR006073">
    <property type="entry name" value="GTP-bd"/>
</dbReference>
<keyword evidence="1" id="KW-0812">Transmembrane</keyword>
<evidence type="ECO:0000256" key="1">
    <source>
        <dbReference type="SAM" id="Phobius"/>
    </source>
</evidence>
<proteinExistence type="predicted"/>
<dbReference type="GO" id="GO:0005525">
    <property type="term" value="F:GTP binding"/>
    <property type="evidence" value="ECO:0007669"/>
    <property type="project" value="InterPro"/>
</dbReference>
<comment type="caution">
    <text evidence="3">The sequence shown here is derived from an EMBL/GenBank/DDBJ whole genome shotgun (WGS) entry which is preliminary data.</text>
</comment>
<feature type="non-terminal residue" evidence="3">
    <location>
        <position position="1"/>
    </location>
</feature>
<dbReference type="OrthoDB" id="8954335at2759"/>
<sequence length="509" mass="55250">MTNEQQNQQVYLCVGNTGTGKSTFVRSMGGAVDPKELVASGGSLTSETTLYPAGPASSVLLVDTPGFGDSRSSDDPSEFSDSKHRANILKAFKLQKLSHFNGVYWFINDPKVTKQLEDQARYVNDLVNPEIHGSTANRSIGWLHVVVMLRGAATEGLAVKSVVEKVTGSAEVSERLCLKNIGLSLNGKNPGDCDLTIKGKTVGDFQGREILELQRLFKSEALGWFRATHPIKWTITHGKCLDCLQEGDPRAFGRCHKSIRRIHREKGKHHGIQILLHGPRDMKERTKSILKKVVIGLSATGLATGAIMTAAVTIMAPNPGTLVLTGTLLHMSISAVAITAGATVTTSASAAFSQTVVDPRAPAAMITSGKSQVTVEEIQQLSKDLKEFTTTRGQCETCHEMVNQPPCTYIWTCCKRPFRKGEDTLSEQDPMFDGCKPVCTNCNRILVEDVKSQESGDKTRDTSHKTEVPGCLNQCSGCGAIADEEDFSNNGCGTARHNLVYLPIYDEFC</sequence>
<reference evidence="3" key="1">
    <citation type="journal article" date="2021" name="J Fungi (Basel)">
        <title>Virulence traits and population genomics of the black yeast Aureobasidium melanogenum.</title>
        <authorList>
            <person name="Cernosa A."/>
            <person name="Sun X."/>
            <person name="Gostincar C."/>
            <person name="Fang C."/>
            <person name="Gunde-Cimerman N."/>
            <person name="Song Z."/>
        </authorList>
    </citation>
    <scope>NUCLEOTIDE SEQUENCE</scope>
    <source>
        <strain evidence="3">EXF-9911</strain>
    </source>
</reference>
<feature type="transmembrane region" description="Helical" evidence="1">
    <location>
        <begin position="293"/>
        <end position="316"/>
    </location>
</feature>
<accession>A0A9P8EFC7</accession>
<feature type="transmembrane region" description="Helical" evidence="1">
    <location>
        <begin position="328"/>
        <end position="352"/>
    </location>
</feature>
<dbReference type="SUPFAM" id="SSF52540">
    <property type="entry name" value="P-loop containing nucleoside triphosphate hydrolases"/>
    <property type="match status" value="1"/>
</dbReference>
<name>A0A9P8EFC7_AURME</name>
<organism evidence="3 4">
    <name type="scientific">Aureobasidium melanogenum</name>
    <name type="common">Aureobasidium pullulans var. melanogenum</name>
    <dbReference type="NCBI Taxonomy" id="46634"/>
    <lineage>
        <taxon>Eukaryota</taxon>
        <taxon>Fungi</taxon>
        <taxon>Dikarya</taxon>
        <taxon>Ascomycota</taxon>
        <taxon>Pezizomycotina</taxon>
        <taxon>Dothideomycetes</taxon>
        <taxon>Dothideomycetidae</taxon>
        <taxon>Dothideales</taxon>
        <taxon>Saccotheciaceae</taxon>
        <taxon>Aureobasidium</taxon>
    </lineage>
</organism>
<dbReference type="InterPro" id="IPR027417">
    <property type="entry name" value="P-loop_NTPase"/>
</dbReference>
<dbReference type="Pfam" id="PF01926">
    <property type="entry name" value="MMR_HSR1"/>
    <property type="match status" value="1"/>
</dbReference>
<dbReference type="AlphaFoldDB" id="A0A9P8EFC7"/>
<protein>
    <recommendedName>
        <fullName evidence="2">G domain-containing protein</fullName>
    </recommendedName>
</protein>
<dbReference type="Proteomes" id="UP000779574">
    <property type="component" value="Unassembled WGS sequence"/>
</dbReference>
<keyword evidence="1" id="KW-0472">Membrane</keyword>
<dbReference type="EMBL" id="JAHFXF010000350">
    <property type="protein sequence ID" value="KAG9689516.1"/>
    <property type="molecule type" value="Genomic_DNA"/>
</dbReference>
<keyword evidence="1" id="KW-1133">Transmembrane helix</keyword>
<reference evidence="3" key="2">
    <citation type="submission" date="2021-08" db="EMBL/GenBank/DDBJ databases">
        <authorList>
            <person name="Gostincar C."/>
            <person name="Sun X."/>
            <person name="Song Z."/>
            <person name="Gunde-Cimerman N."/>
        </authorList>
    </citation>
    <scope>NUCLEOTIDE SEQUENCE</scope>
    <source>
        <strain evidence="3">EXF-9911</strain>
    </source>
</reference>
<feature type="domain" description="G" evidence="2">
    <location>
        <begin position="13"/>
        <end position="122"/>
    </location>
</feature>